<sequence length="320" mass="36855">MQYTGRVLIGFWFDKLQIESEKLEAWRREWAAGNLPLQRRRRLAHDFKRDIAVKNPPSTTDFSVIRYGQPLQLQCPEIPDESKRYELYRGCPWDELPEVPRQLGLLLSATCSRADYLLGVERMEDGCPVGCSPIRKHLARNIFAFERADEGSHRRGGGKVGRSCFTKVPEEDPGVLRYGQPFYIGLIGAKDRLYLRSEPPLVDGQFAPNYHNPVRLNLSRDGYALWRALHWDQHQRFETEGDPIVPCARIIIQHVMTGKNLAVENLNWHHSLFGFECGVSVHTYNDAAHRETSECIWNILAKVNDEDNKNKKIDLKKCGE</sequence>
<organism evidence="1 2">
    <name type="scientific">Eretmocerus hayati</name>
    <dbReference type="NCBI Taxonomy" id="131215"/>
    <lineage>
        <taxon>Eukaryota</taxon>
        <taxon>Metazoa</taxon>
        <taxon>Ecdysozoa</taxon>
        <taxon>Arthropoda</taxon>
        <taxon>Hexapoda</taxon>
        <taxon>Insecta</taxon>
        <taxon>Pterygota</taxon>
        <taxon>Neoptera</taxon>
        <taxon>Endopterygota</taxon>
        <taxon>Hymenoptera</taxon>
        <taxon>Apocrita</taxon>
        <taxon>Proctotrupomorpha</taxon>
        <taxon>Chalcidoidea</taxon>
        <taxon>Aphelinidae</taxon>
        <taxon>Aphelininae</taxon>
        <taxon>Eretmocerus</taxon>
    </lineage>
</organism>
<name>A0ACC2PC80_9HYME</name>
<accession>A0ACC2PC80</accession>
<evidence type="ECO:0000313" key="2">
    <source>
        <dbReference type="Proteomes" id="UP001239111"/>
    </source>
</evidence>
<comment type="caution">
    <text evidence="1">The sequence shown here is derived from an EMBL/GenBank/DDBJ whole genome shotgun (WGS) entry which is preliminary data.</text>
</comment>
<dbReference type="Proteomes" id="UP001239111">
    <property type="component" value="Chromosome 2"/>
</dbReference>
<protein>
    <submittedName>
        <fullName evidence="1">Uncharacterized protein</fullName>
    </submittedName>
</protein>
<reference evidence="1" key="1">
    <citation type="submission" date="2023-04" db="EMBL/GenBank/DDBJ databases">
        <title>A chromosome-level genome assembly of the parasitoid wasp Eretmocerus hayati.</title>
        <authorList>
            <person name="Zhong Y."/>
            <person name="Liu S."/>
            <person name="Liu Y."/>
        </authorList>
    </citation>
    <scope>NUCLEOTIDE SEQUENCE</scope>
    <source>
        <strain evidence="1">ZJU_SS_LIU_2023</strain>
    </source>
</reference>
<keyword evidence="2" id="KW-1185">Reference proteome</keyword>
<evidence type="ECO:0000313" key="1">
    <source>
        <dbReference type="EMBL" id="KAJ8680411.1"/>
    </source>
</evidence>
<dbReference type="EMBL" id="CM056742">
    <property type="protein sequence ID" value="KAJ8680411.1"/>
    <property type="molecule type" value="Genomic_DNA"/>
</dbReference>
<gene>
    <name evidence="1" type="ORF">QAD02_016198</name>
</gene>
<proteinExistence type="predicted"/>